<protein>
    <submittedName>
        <fullName evidence="3">Uncharacterized protein</fullName>
    </submittedName>
</protein>
<comment type="caution">
    <text evidence="3">The sequence shown here is derived from an EMBL/GenBank/DDBJ whole genome shotgun (WGS) entry which is preliminary data.</text>
</comment>
<evidence type="ECO:0000256" key="1">
    <source>
        <dbReference type="SAM" id="Coils"/>
    </source>
</evidence>
<dbReference type="EMBL" id="JAJVDC020000004">
    <property type="protein sequence ID" value="KAL1637078.1"/>
    <property type="molecule type" value="Genomic_DNA"/>
</dbReference>
<gene>
    <name evidence="3" type="ORF">SLS56_000734</name>
</gene>
<feature type="region of interest" description="Disordered" evidence="2">
    <location>
        <begin position="1"/>
        <end position="52"/>
    </location>
</feature>
<keyword evidence="4" id="KW-1185">Reference proteome</keyword>
<dbReference type="Proteomes" id="UP001521116">
    <property type="component" value="Unassembled WGS sequence"/>
</dbReference>
<feature type="compositionally biased region" description="Pro residues" evidence="2">
    <location>
        <begin position="9"/>
        <end position="19"/>
    </location>
</feature>
<feature type="region of interest" description="Disordered" evidence="2">
    <location>
        <begin position="100"/>
        <end position="155"/>
    </location>
</feature>
<organism evidence="3 4">
    <name type="scientific">Neofusicoccum ribis</name>
    <dbReference type="NCBI Taxonomy" id="45134"/>
    <lineage>
        <taxon>Eukaryota</taxon>
        <taxon>Fungi</taxon>
        <taxon>Dikarya</taxon>
        <taxon>Ascomycota</taxon>
        <taxon>Pezizomycotina</taxon>
        <taxon>Dothideomycetes</taxon>
        <taxon>Dothideomycetes incertae sedis</taxon>
        <taxon>Botryosphaeriales</taxon>
        <taxon>Botryosphaeriaceae</taxon>
        <taxon>Neofusicoccum</taxon>
    </lineage>
</organism>
<feature type="coiled-coil region" evidence="1">
    <location>
        <begin position="280"/>
        <end position="321"/>
    </location>
</feature>
<reference evidence="3 4" key="1">
    <citation type="submission" date="2024-02" db="EMBL/GenBank/DDBJ databases">
        <title>De novo assembly and annotation of 12 fungi associated with fruit tree decline syndrome in Ontario, Canada.</title>
        <authorList>
            <person name="Sulman M."/>
            <person name="Ellouze W."/>
            <person name="Ilyukhin E."/>
        </authorList>
    </citation>
    <scope>NUCLEOTIDE SEQUENCE [LARGE SCALE GENOMIC DNA]</scope>
    <source>
        <strain evidence="3 4">M1-105</strain>
    </source>
</reference>
<keyword evidence="1" id="KW-0175">Coiled coil</keyword>
<proteinExistence type="predicted"/>
<evidence type="ECO:0000313" key="3">
    <source>
        <dbReference type="EMBL" id="KAL1637078.1"/>
    </source>
</evidence>
<evidence type="ECO:0000256" key="2">
    <source>
        <dbReference type="SAM" id="MobiDB-lite"/>
    </source>
</evidence>
<accession>A0ABR3TBZ3</accession>
<evidence type="ECO:0000313" key="4">
    <source>
        <dbReference type="Proteomes" id="UP001521116"/>
    </source>
</evidence>
<feature type="compositionally biased region" description="Low complexity" evidence="2">
    <location>
        <begin position="118"/>
        <end position="145"/>
    </location>
</feature>
<name>A0ABR3TBZ3_9PEZI</name>
<feature type="compositionally biased region" description="Low complexity" evidence="2">
    <location>
        <begin position="20"/>
        <end position="40"/>
    </location>
</feature>
<feature type="compositionally biased region" description="Polar residues" evidence="2">
    <location>
        <begin position="400"/>
        <end position="410"/>
    </location>
</feature>
<sequence>MTYTAKHTPAPPYSPPSPLSPTSTSNSDALPSSSPLSRSLSPPPGYNASDPLIRDFHLRGHFIYATSTGTPQYQLKPTLTSTGRAHQLHLRRLLPSEIRRAHRKPASPQACSSLTPNPLTRSTTAPTAPASPTALTPLTPTRSNPAVPPQAPAAAAEEEPLLPYDDDLTLYAATLYPTGALELRGRRASSLPGSVVVSPSPFSSSVSASTTFWHRTRNSAFDALDPAHEARIQKYGYRGEDEWKREVLFAAKGLWDALRMLESRIDESNNSSTTFNQPDSRRIEMEVKSLKLEIKELKSENAASKESHEKLNREYETLSKDYQVLWDTVQALDTRTEMVPKLIEKIKAVREVLKLAIMESEVEGCRVRSSSPASRLPENGDGTASGPSPETSSHRPESGTPYSQAGSFNSASRRSSDCRMNAFLDFIVQQFEAWNGVNLIHDTEAKQRFRSYALKTEPSLLPGDQKLIRGVELAFWKGMELRWVLSGAELDALVRH</sequence>
<feature type="region of interest" description="Disordered" evidence="2">
    <location>
        <begin position="366"/>
        <end position="410"/>
    </location>
</feature>